<protein>
    <submittedName>
        <fullName evidence="2">Alpha-ketoglutarate-dependent dioxygenase AlkB</fullName>
    </submittedName>
    <submittedName>
        <fullName evidence="3">DNA repair protein</fullName>
    </submittedName>
</protein>
<evidence type="ECO:0000313" key="3">
    <source>
        <dbReference type="EMBL" id="PHN98080.1"/>
    </source>
</evidence>
<dbReference type="InterPro" id="IPR027450">
    <property type="entry name" value="AlkB-like"/>
</dbReference>
<reference evidence="3" key="2">
    <citation type="submission" date="2017-10" db="EMBL/GenBank/DDBJ databases">
        <authorList>
            <person name="Enke T.N."/>
            <person name="Cordero O.X."/>
        </authorList>
    </citation>
    <scope>NUCLEOTIDE SEQUENCE</scope>
    <source>
        <strain evidence="3">4G03</strain>
    </source>
</reference>
<dbReference type="Proteomes" id="UP001242342">
    <property type="component" value="Unassembled WGS sequence"/>
</dbReference>
<organism evidence="3 4">
    <name type="scientific">Tenacibaculum discolor</name>
    <dbReference type="NCBI Taxonomy" id="361581"/>
    <lineage>
        <taxon>Bacteria</taxon>
        <taxon>Pseudomonadati</taxon>
        <taxon>Bacteroidota</taxon>
        <taxon>Flavobacteriia</taxon>
        <taxon>Flavobacteriales</taxon>
        <taxon>Flavobacteriaceae</taxon>
        <taxon>Tenacibaculum</taxon>
    </lineage>
</organism>
<gene>
    <name evidence="3" type="ORF">CSC81_06660</name>
    <name evidence="2" type="ORF">Q8W23_01445</name>
</gene>
<keyword evidence="5" id="KW-1185">Reference proteome</keyword>
<keyword evidence="2" id="KW-0223">Dioxygenase</keyword>
<evidence type="ECO:0000313" key="5">
    <source>
        <dbReference type="Proteomes" id="UP001242342"/>
    </source>
</evidence>
<dbReference type="PROSITE" id="PS51471">
    <property type="entry name" value="FE2OG_OXY"/>
    <property type="match status" value="1"/>
</dbReference>
<evidence type="ECO:0000313" key="2">
    <source>
        <dbReference type="EMBL" id="MDP2540131.1"/>
    </source>
</evidence>
<dbReference type="SUPFAM" id="SSF51197">
    <property type="entry name" value="Clavaminate synthase-like"/>
    <property type="match status" value="1"/>
</dbReference>
<dbReference type="PANTHER" id="PTHR31212:SF4">
    <property type="entry name" value="ALPHA-KETOGLUTARATE-DEPENDENT DIOXYGENASE ALKB HOMOLOG 3"/>
    <property type="match status" value="1"/>
</dbReference>
<accession>A0A2G1BVM1</accession>
<comment type="caution">
    <text evidence="3">The sequence shown here is derived from an EMBL/GenBank/DDBJ whole genome shotgun (WGS) entry which is preliminary data.</text>
</comment>
<dbReference type="EMBL" id="JAUYVU010000001">
    <property type="protein sequence ID" value="MDP2540131.1"/>
    <property type="molecule type" value="Genomic_DNA"/>
</dbReference>
<proteinExistence type="predicted"/>
<dbReference type="PANTHER" id="PTHR31212">
    <property type="entry name" value="ALPHA-KETOGLUTARATE-DEPENDENT DIOXYGENASE ALKB HOMOLOG 3"/>
    <property type="match status" value="1"/>
</dbReference>
<evidence type="ECO:0000313" key="4">
    <source>
        <dbReference type="Proteomes" id="UP000222163"/>
    </source>
</evidence>
<dbReference type="EMBL" id="PDUU01000004">
    <property type="protein sequence ID" value="PHN98080.1"/>
    <property type="molecule type" value="Genomic_DNA"/>
</dbReference>
<dbReference type="Gene3D" id="2.60.120.590">
    <property type="entry name" value="Alpha-ketoglutarate-dependent dioxygenase AlkB-like"/>
    <property type="match status" value="1"/>
</dbReference>
<evidence type="ECO:0000259" key="1">
    <source>
        <dbReference type="PROSITE" id="PS51471"/>
    </source>
</evidence>
<dbReference type="GO" id="GO:0006307">
    <property type="term" value="P:DNA alkylation repair"/>
    <property type="evidence" value="ECO:0007669"/>
    <property type="project" value="InterPro"/>
</dbReference>
<dbReference type="Pfam" id="PF13532">
    <property type="entry name" value="2OG-FeII_Oxy_2"/>
    <property type="match status" value="1"/>
</dbReference>
<dbReference type="InterPro" id="IPR037151">
    <property type="entry name" value="AlkB-like_sf"/>
</dbReference>
<keyword evidence="2" id="KW-0560">Oxidoreductase</keyword>
<dbReference type="InterPro" id="IPR005123">
    <property type="entry name" value="Oxoglu/Fe-dep_dioxygenase_dom"/>
</dbReference>
<reference evidence="3 4" key="1">
    <citation type="journal article" date="2016" name="Nat. Commun.">
        <title>Microbial interactions lead to rapid micro-scale successions on model marine particles.</title>
        <authorList>
            <person name="Datta M.S."/>
            <person name="Sliwerska E."/>
            <person name="Gore J."/>
            <person name="Polz M.F."/>
            <person name="Cordero O.X."/>
        </authorList>
    </citation>
    <scope>NUCLEOTIDE SEQUENCE [LARGE SCALE GENOMIC DNA]</scope>
    <source>
        <strain evidence="3 4">4G03</strain>
    </source>
</reference>
<name>A0A2G1BVM1_9FLAO</name>
<dbReference type="AlphaFoldDB" id="A0A2G1BVM1"/>
<dbReference type="InterPro" id="IPR032854">
    <property type="entry name" value="ALKBH3"/>
</dbReference>
<feature type="domain" description="Fe2OG dioxygenase" evidence="1">
    <location>
        <begin position="97"/>
        <end position="193"/>
    </location>
</feature>
<reference evidence="2 5" key="3">
    <citation type="submission" date="2023-07" db="EMBL/GenBank/DDBJ databases">
        <title>Genome content predicts the carbon catabolic preferences of heterotrophic bacteria.</title>
        <authorList>
            <person name="Gralka M."/>
        </authorList>
    </citation>
    <scope>NUCLEOTIDE SEQUENCE [LARGE SCALE GENOMIC DNA]</scope>
    <source>
        <strain evidence="2 5">4G03</strain>
    </source>
</reference>
<dbReference type="GO" id="GO:0051213">
    <property type="term" value="F:dioxygenase activity"/>
    <property type="evidence" value="ECO:0007669"/>
    <property type="project" value="UniProtKB-KW"/>
</dbReference>
<dbReference type="RefSeq" id="WP_099214984.1">
    <property type="nucleotide sequence ID" value="NZ_JAUYVU010000001.1"/>
</dbReference>
<sequence>MSTNLNNVISYNPNFLPEKEATELFKQLTSLSELTNMMEIKLSSGDVIKYNFGKLMFVDSDLMRKNVFPKSAWGNIMEWPKYMFPIKKQIEELTGQEFKTCVCIYYPDGNSGIDYHSDKMAFGNTDIIPSISLGEERLFYIRENKTMVENKILLKHGSLLVMEERCQEYYEHSLPENPKYLNPRVNLTFRKYGF</sequence>
<dbReference type="Proteomes" id="UP000222163">
    <property type="component" value="Unassembled WGS sequence"/>
</dbReference>